<evidence type="ECO:0000313" key="2">
    <source>
        <dbReference type="EMBL" id="KAK8769636.1"/>
    </source>
</evidence>
<feature type="region of interest" description="Disordered" evidence="1">
    <location>
        <begin position="24"/>
        <end position="89"/>
    </location>
</feature>
<accession>A0AAQ4E4K6</accession>
<protein>
    <submittedName>
        <fullName evidence="2">Uncharacterized protein</fullName>
    </submittedName>
</protein>
<comment type="caution">
    <text evidence="2">The sequence shown here is derived from an EMBL/GenBank/DDBJ whole genome shotgun (WGS) entry which is preliminary data.</text>
</comment>
<evidence type="ECO:0000313" key="3">
    <source>
        <dbReference type="Proteomes" id="UP001321473"/>
    </source>
</evidence>
<name>A0AAQ4E4K6_AMBAM</name>
<feature type="non-terminal residue" evidence="2">
    <location>
        <position position="127"/>
    </location>
</feature>
<organism evidence="2 3">
    <name type="scientific">Amblyomma americanum</name>
    <name type="common">Lone star tick</name>
    <dbReference type="NCBI Taxonomy" id="6943"/>
    <lineage>
        <taxon>Eukaryota</taxon>
        <taxon>Metazoa</taxon>
        <taxon>Ecdysozoa</taxon>
        <taxon>Arthropoda</taxon>
        <taxon>Chelicerata</taxon>
        <taxon>Arachnida</taxon>
        <taxon>Acari</taxon>
        <taxon>Parasitiformes</taxon>
        <taxon>Ixodida</taxon>
        <taxon>Ixodoidea</taxon>
        <taxon>Ixodidae</taxon>
        <taxon>Amblyomminae</taxon>
        <taxon>Amblyomma</taxon>
    </lineage>
</organism>
<keyword evidence="3" id="KW-1185">Reference proteome</keyword>
<evidence type="ECO:0000256" key="1">
    <source>
        <dbReference type="SAM" id="MobiDB-lite"/>
    </source>
</evidence>
<reference evidence="2 3" key="1">
    <citation type="journal article" date="2023" name="Arcadia Sci">
        <title>De novo assembly of a long-read Amblyomma americanum tick genome.</title>
        <authorList>
            <person name="Chou S."/>
            <person name="Poskanzer K.E."/>
            <person name="Rollins M."/>
            <person name="Thuy-Boun P.S."/>
        </authorList>
    </citation>
    <scope>NUCLEOTIDE SEQUENCE [LARGE SCALE GENOMIC DNA]</scope>
    <source>
        <strain evidence="2">F_SG_1</strain>
        <tissue evidence="2">Salivary glands</tissue>
    </source>
</reference>
<feature type="compositionally biased region" description="Polar residues" evidence="1">
    <location>
        <begin position="25"/>
        <end position="44"/>
    </location>
</feature>
<proteinExistence type="predicted"/>
<sequence length="127" mass="14409">MVFCQDSTVAHHVRVGAKCPLFDRNNYTPRTSRQVSDSSRTKSASGGLELRRTEWDNSSLNDTTKATQRQAKASTLKRRPGRIGTLHQPPFARELCSAQSWRRSFGVRAKTRVAATESSFRRKKKTR</sequence>
<gene>
    <name evidence="2" type="ORF">V5799_013899</name>
</gene>
<dbReference type="Proteomes" id="UP001321473">
    <property type="component" value="Unassembled WGS sequence"/>
</dbReference>
<feature type="compositionally biased region" description="Polar residues" evidence="1">
    <location>
        <begin position="56"/>
        <end position="73"/>
    </location>
</feature>
<dbReference type="AlphaFoldDB" id="A0AAQ4E4K6"/>
<dbReference type="EMBL" id="JARKHS020022369">
    <property type="protein sequence ID" value="KAK8769636.1"/>
    <property type="molecule type" value="Genomic_DNA"/>
</dbReference>